<evidence type="ECO:0000256" key="1">
    <source>
        <dbReference type="ARBA" id="ARBA00004474"/>
    </source>
</evidence>
<name>A0A075W2D7_GALSU</name>
<dbReference type="PANTHER" id="PTHR34214:SF3">
    <property type="entry name" value="PROTEIN CONSERVED IN THE GREEN LINEAGE AND DIATOMS 27, CHLOROPLASTIC"/>
    <property type="match status" value="1"/>
</dbReference>
<evidence type="ECO:0000256" key="3">
    <source>
        <dbReference type="SAM" id="Phobius"/>
    </source>
</evidence>
<dbReference type="KEGG" id="gsl:JL72_p120"/>
<feature type="transmembrane region" description="Helical" evidence="3">
    <location>
        <begin position="48"/>
        <end position="68"/>
    </location>
</feature>
<keyword evidence="3" id="KW-1133">Transmembrane helix</keyword>
<geneLocation type="plastid" evidence="4"/>
<dbReference type="GO" id="GO:0009536">
    <property type="term" value="C:plastid"/>
    <property type="evidence" value="ECO:0007669"/>
    <property type="project" value="UniProtKB-SubCell"/>
</dbReference>
<feature type="transmembrane region" description="Helical" evidence="3">
    <location>
        <begin position="148"/>
        <end position="168"/>
    </location>
</feature>
<dbReference type="InterPro" id="IPR009631">
    <property type="entry name" value="CGLD27-like"/>
</dbReference>
<dbReference type="GeneID" id="20005584"/>
<sequence length="171" mass="20117">MLFLCQIKSPVPINQQPLEEYNVLIKSQYVFWVLLLINTINKQKCIHFCLLIVLINSLSCIISQNLNLDFFLKFLYLIIITLSALLIITLKLYLDFSYIGKRLISAIIDYEESGWYNGQKWVKNHKSLMKERIIGIYKIQPIIDKIKILLTTLSLTISALFFVKIIYYNLY</sequence>
<evidence type="ECO:0000313" key="4">
    <source>
        <dbReference type="EMBL" id="AIG92533.1"/>
    </source>
</evidence>
<gene>
    <name evidence="4" type="primary">ycf36</name>
</gene>
<keyword evidence="2 4" id="KW-0934">Plastid</keyword>
<dbReference type="EMBL" id="KJ700459">
    <property type="protein sequence ID" value="AIG92533.1"/>
    <property type="molecule type" value="Genomic_DNA"/>
</dbReference>
<dbReference type="AlphaFoldDB" id="A0A075W2D7"/>
<organism evidence="4">
    <name type="scientific">Galdieria sulphuraria</name>
    <name type="common">Red alga</name>
    <dbReference type="NCBI Taxonomy" id="130081"/>
    <lineage>
        <taxon>Eukaryota</taxon>
        <taxon>Rhodophyta</taxon>
        <taxon>Bangiophyceae</taxon>
        <taxon>Galdieriales</taxon>
        <taxon>Galdieriaceae</taxon>
        <taxon>Galdieria</taxon>
    </lineage>
</organism>
<protein>
    <submittedName>
        <fullName evidence="4">Uncharacterized protein</fullName>
    </submittedName>
</protein>
<accession>A0A075W2D7</accession>
<dbReference type="PANTHER" id="PTHR34214">
    <property type="match status" value="1"/>
</dbReference>
<dbReference type="Pfam" id="PF06799">
    <property type="entry name" value="CGLD27-like"/>
    <property type="match status" value="1"/>
</dbReference>
<keyword evidence="3" id="KW-0812">Transmembrane</keyword>
<proteinExistence type="predicted"/>
<dbReference type="RefSeq" id="YP_009051090.1">
    <property type="nucleotide sequence ID" value="NC_024665.1"/>
</dbReference>
<evidence type="ECO:0000256" key="2">
    <source>
        <dbReference type="ARBA" id="ARBA00022640"/>
    </source>
</evidence>
<comment type="subcellular location">
    <subcellularLocation>
        <location evidence="1">Plastid</location>
    </subcellularLocation>
</comment>
<keyword evidence="3" id="KW-0472">Membrane</keyword>
<reference evidence="4" key="1">
    <citation type="journal article" date="2015" name="Genome Biol. Evol.">
        <title>Extreme features of the Galdieria sulphuraria organellar genomes: a consequence of polyextremophily?</title>
        <authorList>
            <person name="Jain K."/>
            <person name="Krause K."/>
            <person name="Grewe F."/>
            <person name="Nelson G.F."/>
            <person name="Weber A.P."/>
            <person name="Christensen A.C."/>
            <person name="Mower J.P."/>
        </authorList>
    </citation>
    <scope>NUCLEOTIDE SEQUENCE</scope>
    <source>
        <strain evidence="4">074W</strain>
    </source>
</reference>
<feature type="transmembrane region" description="Helical" evidence="3">
    <location>
        <begin position="74"/>
        <end position="94"/>
    </location>
</feature>